<feature type="domain" description="UvrD-like helicase ATP-binding" evidence="16">
    <location>
        <begin position="8"/>
        <end position="500"/>
    </location>
</feature>
<dbReference type="NCBIfam" id="TIGR02784">
    <property type="entry name" value="addA_alphas"/>
    <property type="match status" value="1"/>
</dbReference>
<dbReference type="InterPro" id="IPR011604">
    <property type="entry name" value="PDDEXK-like_dom_sf"/>
</dbReference>
<dbReference type="RefSeq" id="WP_149761298.1">
    <property type="nucleotide sequence ID" value="NZ_BSPE01000007.1"/>
</dbReference>
<evidence type="ECO:0000313" key="19">
    <source>
        <dbReference type="Proteomes" id="UP000323300"/>
    </source>
</evidence>
<dbReference type="EC" id="5.6.2.4" evidence="12"/>
<evidence type="ECO:0000256" key="5">
    <source>
        <dbReference type="ARBA" id="ARBA00022806"/>
    </source>
</evidence>
<keyword evidence="19" id="KW-1185">Reference proteome</keyword>
<evidence type="ECO:0000256" key="15">
    <source>
        <dbReference type="PROSITE-ProRule" id="PRU00560"/>
    </source>
</evidence>
<dbReference type="Proteomes" id="UP000323300">
    <property type="component" value="Unassembled WGS sequence"/>
</dbReference>
<dbReference type="GO" id="GO:0000725">
    <property type="term" value="P:recombinational repair"/>
    <property type="evidence" value="ECO:0007669"/>
    <property type="project" value="TreeGrafter"/>
</dbReference>
<gene>
    <name evidence="18" type="ORF">SAMN04488498_11040</name>
</gene>
<dbReference type="GO" id="GO:0033202">
    <property type="term" value="C:DNA helicase complex"/>
    <property type="evidence" value="ECO:0007669"/>
    <property type="project" value="TreeGrafter"/>
</dbReference>
<evidence type="ECO:0000256" key="11">
    <source>
        <dbReference type="ARBA" id="ARBA00034617"/>
    </source>
</evidence>
<dbReference type="Gene3D" id="3.40.50.300">
    <property type="entry name" value="P-loop containing nucleotide triphosphate hydrolases"/>
    <property type="match status" value="4"/>
</dbReference>
<evidence type="ECO:0000256" key="9">
    <source>
        <dbReference type="ARBA" id="ARBA00023204"/>
    </source>
</evidence>
<feature type="binding site" evidence="15">
    <location>
        <begin position="29"/>
        <end position="36"/>
    </location>
    <ligand>
        <name>ATP</name>
        <dbReference type="ChEBI" id="CHEBI:30616"/>
    </ligand>
</feature>
<dbReference type="GO" id="GO:0005829">
    <property type="term" value="C:cytosol"/>
    <property type="evidence" value="ECO:0007669"/>
    <property type="project" value="TreeGrafter"/>
</dbReference>
<dbReference type="Pfam" id="PF13361">
    <property type="entry name" value="UvrD_C"/>
    <property type="match status" value="1"/>
</dbReference>
<dbReference type="InterPro" id="IPR000212">
    <property type="entry name" value="DNA_helicase_UvrD/REP"/>
</dbReference>
<dbReference type="AlphaFoldDB" id="A0A1I4BE54"/>
<evidence type="ECO:0000259" key="17">
    <source>
        <dbReference type="PROSITE" id="PS51217"/>
    </source>
</evidence>
<comment type="catalytic activity">
    <reaction evidence="14">
        <text>ATP + H2O = ADP + phosphate + H(+)</text>
        <dbReference type="Rhea" id="RHEA:13065"/>
        <dbReference type="ChEBI" id="CHEBI:15377"/>
        <dbReference type="ChEBI" id="CHEBI:15378"/>
        <dbReference type="ChEBI" id="CHEBI:30616"/>
        <dbReference type="ChEBI" id="CHEBI:43474"/>
        <dbReference type="ChEBI" id="CHEBI:456216"/>
        <dbReference type="EC" id="5.6.2.4"/>
    </reaction>
</comment>
<protein>
    <recommendedName>
        <fullName evidence="12">DNA 3'-5' helicase</fullName>
        <ecNumber evidence="12">5.6.2.4</ecNumber>
    </recommendedName>
    <alternativeName>
        <fullName evidence="13">DNA 3'-5' helicase II</fullName>
    </alternativeName>
</protein>
<dbReference type="OrthoDB" id="9810135at2"/>
<keyword evidence="7 15" id="KW-0067">ATP-binding</keyword>
<evidence type="ECO:0000256" key="3">
    <source>
        <dbReference type="ARBA" id="ARBA00022763"/>
    </source>
</evidence>
<keyword evidence="3" id="KW-0227">DNA damage</keyword>
<dbReference type="InterPro" id="IPR014016">
    <property type="entry name" value="UvrD-like_ATP-bd"/>
</dbReference>
<dbReference type="Gene3D" id="1.10.486.10">
    <property type="entry name" value="PCRA, domain 4"/>
    <property type="match status" value="1"/>
</dbReference>
<dbReference type="EMBL" id="FOSL01000010">
    <property type="protein sequence ID" value="SFK66309.1"/>
    <property type="molecule type" value="Genomic_DNA"/>
</dbReference>
<dbReference type="InterPro" id="IPR011335">
    <property type="entry name" value="Restrct_endonuc-II-like"/>
</dbReference>
<proteinExistence type="predicted"/>
<keyword evidence="4 15" id="KW-0378">Hydrolase</keyword>
<keyword evidence="5 15" id="KW-0347">Helicase</keyword>
<dbReference type="GO" id="GO:0043138">
    <property type="term" value="F:3'-5' DNA helicase activity"/>
    <property type="evidence" value="ECO:0007669"/>
    <property type="project" value="UniProtKB-EC"/>
</dbReference>
<dbReference type="PANTHER" id="PTHR11070">
    <property type="entry name" value="UVRD / RECB / PCRA DNA HELICASE FAMILY MEMBER"/>
    <property type="match status" value="1"/>
</dbReference>
<comment type="catalytic activity">
    <reaction evidence="11">
        <text>Couples ATP hydrolysis with the unwinding of duplex DNA by translocating in the 3'-5' direction.</text>
        <dbReference type="EC" id="5.6.2.4"/>
    </reaction>
</comment>
<evidence type="ECO:0000256" key="7">
    <source>
        <dbReference type="ARBA" id="ARBA00022840"/>
    </source>
</evidence>
<dbReference type="PROSITE" id="PS51198">
    <property type="entry name" value="UVRD_HELICASE_ATP_BIND"/>
    <property type="match status" value="1"/>
</dbReference>
<evidence type="ECO:0000256" key="13">
    <source>
        <dbReference type="ARBA" id="ARBA00034923"/>
    </source>
</evidence>
<evidence type="ECO:0000256" key="14">
    <source>
        <dbReference type="ARBA" id="ARBA00048988"/>
    </source>
</evidence>
<keyword evidence="2 15" id="KW-0547">Nucleotide-binding</keyword>
<organism evidence="18 19">
    <name type="scientific">Neomesorhizobium albiziae</name>
    <dbReference type="NCBI Taxonomy" id="335020"/>
    <lineage>
        <taxon>Bacteria</taxon>
        <taxon>Pseudomonadati</taxon>
        <taxon>Pseudomonadota</taxon>
        <taxon>Alphaproteobacteria</taxon>
        <taxon>Hyphomicrobiales</taxon>
        <taxon>Phyllobacteriaceae</taxon>
        <taxon>Neomesorhizobium</taxon>
    </lineage>
</organism>
<dbReference type="PROSITE" id="PS51217">
    <property type="entry name" value="UVRD_HELICASE_CTER"/>
    <property type="match status" value="1"/>
</dbReference>
<keyword evidence="9" id="KW-0234">DNA repair</keyword>
<dbReference type="InterPro" id="IPR038726">
    <property type="entry name" value="PDDEXK_AddAB-type"/>
</dbReference>
<dbReference type="SUPFAM" id="SSF52980">
    <property type="entry name" value="Restriction endonuclease-like"/>
    <property type="match status" value="1"/>
</dbReference>
<keyword evidence="8" id="KW-0238">DNA-binding</keyword>
<reference evidence="18 19" key="1">
    <citation type="submission" date="2016-10" db="EMBL/GenBank/DDBJ databases">
        <authorList>
            <person name="Varghese N."/>
            <person name="Submissions S."/>
        </authorList>
    </citation>
    <scope>NUCLEOTIDE SEQUENCE [LARGE SCALE GENOMIC DNA]</scope>
    <source>
        <strain evidence="18 19">DSM 21822</strain>
    </source>
</reference>
<evidence type="ECO:0000256" key="10">
    <source>
        <dbReference type="ARBA" id="ARBA00023235"/>
    </source>
</evidence>
<evidence type="ECO:0000313" key="18">
    <source>
        <dbReference type="EMBL" id="SFK66309.1"/>
    </source>
</evidence>
<accession>A0A1I4BE54</accession>
<keyword evidence="10" id="KW-0413">Isomerase</keyword>
<keyword evidence="6" id="KW-0269">Exonuclease</keyword>
<dbReference type="GO" id="GO:0003677">
    <property type="term" value="F:DNA binding"/>
    <property type="evidence" value="ECO:0007669"/>
    <property type="project" value="UniProtKB-KW"/>
</dbReference>
<evidence type="ECO:0000259" key="16">
    <source>
        <dbReference type="PROSITE" id="PS51198"/>
    </source>
</evidence>
<name>A0A1I4BE54_9HYPH</name>
<evidence type="ECO:0000256" key="2">
    <source>
        <dbReference type="ARBA" id="ARBA00022741"/>
    </source>
</evidence>
<dbReference type="InterPro" id="IPR014017">
    <property type="entry name" value="DNA_helicase_UvrD-like_C"/>
</dbReference>
<dbReference type="Pfam" id="PF00580">
    <property type="entry name" value="UvrD-helicase"/>
    <property type="match status" value="1"/>
</dbReference>
<dbReference type="Pfam" id="PF12705">
    <property type="entry name" value="PDDEXK_1"/>
    <property type="match status" value="1"/>
</dbReference>
<dbReference type="GO" id="GO:0005524">
    <property type="term" value="F:ATP binding"/>
    <property type="evidence" value="ECO:0007669"/>
    <property type="project" value="UniProtKB-UniRule"/>
</dbReference>
<evidence type="ECO:0000256" key="8">
    <source>
        <dbReference type="ARBA" id="ARBA00023125"/>
    </source>
</evidence>
<evidence type="ECO:0000256" key="6">
    <source>
        <dbReference type="ARBA" id="ARBA00022839"/>
    </source>
</evidence>
<keyword evidence="1" id="KW-0540">Nuclease</keyword>
<evidence type="ECO:0000256" key="12">
    <source>
        <dbReference type="ARBA" id="ARBA00034808"/>
    </source>
</evidence>
<dbReference type="PANTHER" id="PTHR11070:SF2">
    <property type="entry name" value="ATP-DEPENDENT DNA HELICASE SRS2"/>
    <property type="match status" value="1"/>
</dbReference>
<evidence type="ECO:0000256" key="4">
    <source>
        <dbReference type="ARBA" id="ARBA00022801"/>
    </source>
</evidence>
<dbReference type="Gene3D" id="3.90.320.10">
    <property type="match status" value="1"/>
</dbReference>
<dbReference type="GO" id="GO:0004527">
    <property type="term" value="F:exonuclease activity"/>
    <property type="evidence" value="ECO:0007669"/>
    <property type="project" value="UniProtKB-KW"/>
</dbReference>
<feature type="domain" description="UvrD-like helicase C-terminal" evidence="17">
    <location>
        <begin position="530"/>
        <end position="803"/>
    </location>
</feature>
<evidence type="ECO:0000256" key="1">
    <source>
        <dbReference type="ARBA" id="ARBA00022722"/>
    </source>
</evidence>
<dbReference type="SUPFAM" id="SSF52540">
    <property type="entry name" value="P-loop containing nucleoside triphosphate hydrolases"/>
    <property type="match status" value="1"/>
</dbReference>
<dbReference type="InterPro" id="IPR027417">
    <property type="entry name" value="P-loop_NTPase"/>
</dbReference>
<dbReference type="InterPro" id="IPR014151">
    <property type="entry name" value="DNA_helicase_AddA"/>
</dbReference>
<sequence length="1177" mass="128846">MKRRPVIPRDTIALQAKASDPRNSVWVSANAGSGKTHVLSQRVTRLLLEGTDPSKILCLTYTRAAAANMANRVFGNLAKWTMLDDQELSAEIEAIDGSRPGRAKLARARRLFATALETPGGLKIQTIHAFCEALLHQFPLEANIAGHFEMLDQQMEAALVGEARRDMISGAASAENVELAEAFAFVLERGGEFGLDSLLSEIVQKRDRLRRFIEQVASPGEPPFIDLFDEFGFEPGDTAAGIAGSVWPDAYFDENFAREYLQRAERAGKSVAENFARSLLEACRIDDPLKRLQGLKNVFLTKRSGEGWQPRSIRQIAAKNVANHFTRFEEEFDRMAIGIRDASDRLALFRMLEGSRAALTIADWLIARYEQLKSARGFLDFNDLITRTVRLLARQDAGPWVQYKLDKGIDHILIDEAQDTSPDQWDVVKKLAAEFFAGLGARDDIHRTIFAVGDEKQSIYSFQGADPESFASSGHEFSAQVRSADGSFEPVRLTWSFRSTDDVLSAVDLVFAREEVRKGLTRDPDPLGHKAIRAGAAGYVEVWPSLGTEAVEEPDDWRLSVDHTKAPAVRVAENIAATIEGWIRSGEIIEGSGKRLTAGDVLVLVRKRDRFVHALSRSLKSRGVPVAGADRLSLPGHIAIKDLAALGRFLLQPEDDLSLAAVLKSPIFGESEETLFELAWNRAPGVSLIAALRRKAETDLLLTGIVGQLDKWANEAAFRPVFEFYAGVLGRDQVRKRMVGRLGHEAGDILDEFLNFCLAEEQTGLPGLEAFLATLDSAGPEIKREMDQTRNEVRIMTVHAAKGLEAPVVFLVDSGAAPFSEQHLSRLMPFEPQRELWSGSGFLWRSASDVANGFSREVGRRARQKAEEEYRRLLYVGMTRAEDRLIVCGYHGKRTPDGGTWHSIVGRALSGSEYSAERQDPQGGEAILRYRVTGMPEAAAAAEDDVAMAPVTGPLPAELFETPAAPPALPRPLSPSGASALIEEGNEPVVSARSPVLDAAEEPSFAIQRGLAMHRLLQMLPGLPEAERQAAALRYLGRAGAAWSEADRQQALTAVDAILGDAVFAPLFSESSRAEVSIMGKLAVRGRERAVSGKIDRLTITPDAVMIVDYKTNRPAPTGINEVPAAHVLQMALYRALLQPLYPGKAVTAALLFTEAARLIALPAATMDAALARLTQP</sequence>